<dbReference type="OrthoDB" id="5385023at2"/>
<reference evidence="1 2" key="1">
    <citation type="journal article" date="2013" name="Genome Announc.">
        <title>Complete genome sequence of Myxococcus stipitatus strain DSM 14675, a fruiting myxobacterium.</title>
        <authorList>
            <person name="Huntley S."/>
            <person name="Kneip S."/>
            <person name="Treuner-Lange A."/>
            <person name="Sogaard-Andersen L."/>
        </authorList>
    </citation>
    <scope>NUCLEOTIDE SEQUENCE [LARGE SCALE GENOMIC DNA]</scope>
    <source>
        <strain evidence="2">DSM 14675 / JCM 12634 / Mx s8</strain>
    </source>
</reference>
<dbReference type="RefSeq" id="WP_015352522.1">
    <property type="nucleotide sequence ID" value="NC_020126.1"/>
</dbReference>
<dbReference type="KEGG" id="msd:MYSTI_06996"/>
<evidence type="ECO:0000313" key="1">
    <source>
        <dbReference type="EMBL" id="AGC48268.1"/>
    </source>
</evidence>
<name>L7UJU0_MYXSD</name>
<dbReference type="AlphaFoldDB" id="L7UJU0"/>
<organism evidence="1 2">
    <name type="scientific">Myxococcus stipitatus (strain DSM 14675 / JCM 12634 / Mx s8)</name>
    <dbReference type="NCBI Taxonomy" id="1278073"/>
    <lineage>
        <taxon>Bacteria</taxon>
        <taxon>Pseudomonadati</taxon>
        <taxon>Myxococcota</taxon>
        <taxon>Myxococcia</taxon>
        <taxon>Myxococcales</taxon>
        <taxon>Cystobacterineae</taxon>
        <taxon>Myxococcaceae</taxon>
        <taxon>Myxococcus</taxon>
    </lineage>
</organism>
<sequence>MTIDELERCIVRLLRNARQRGIERIETRERDYYWTVPWPDWTDMTKVPEPGVGSFDDDILELTKILEDPDRDSSVDLDRAASLLHLIADDMANAR</sequence>
<dbReference type="Proteomes" id="UP000011131">
    <property type="component" value="Chromosome"/>
</dbReference>
<keyword evidence="2" id="KW-1185">Reference proteome</keyword>
<dbReference type="EMBL" id="CP004025">
    <property type="protein sequence ID" value="AGC48268.1"/>
    <property type="molecule type" value="Genomic_DNA"/>
</dbReference>
<accession>L7UJU0</accession>
<proteinExistence type="predicted"/>
<evidence type="ECO:0000313" key="2">
    <source>
        <dbReference type="Proteomes" id="UP000011131"/>
    </source>
</evidence>
<dbReference type="HOGENOM" id="CLU_167570_0_0_7"/>
<gene>
    <name evidence="1" type="ordered locus">MYSTI_06996</name>
</gene>
<protein>
    <submittedName>
        <fullName evidence="1">Uncharacterized protein</fullName>
    </submittedName>
</protein>